<sequence length="232" mass="25776">MAKWGGFLIFMLLAATFAWWGTGAIPPQYNPWAPLTLDAPPTLVTRYKLRGLESQPQRCFALLETARARGMIGWRHQPDGGGECPLHDRVRVANFGAIALSGPFLASCPLALRSVMFWHQRGAKLAGQLQGSALTRIDHIGSYACRNIYHRSEGRRSEHASADALDVRGFRFADGQRINILKDWPEDGQRGVLLRELFYQGCPYFGNSLGPEFNAAHADHFHLGVNGFGLCR</sequence>
<dbReference type="Pfam" id="PF06904">
    <property type="entry name" value="Extensin-like_C"/>
    <property type="match status" value="1"/>
</dbReference>
<dbReference type="AlphaFoldDB" id="A0A4P8YNS2"/>
<dbReference type="KEGG" id="izh:FEM41_24305"/>
<proteinExistence type="predicted"/>
<keyword evidence="3" id="KW-1185">Reference proteome</keyword>
<organism evidence="2 3">
    <name type="scientific">Jejubacter calystegiae</name>
    <dbReference type="NCBI Taxonomy" id="2579935"/>
    <lineage>
        <taxon>Bacteria</taxon>
        <taxon>Pseudomonadati</taxon>
        <taxon>Pseudomonadota</taxon>
        <taxon>Gammaproteobacteria</taxon>
        <taxon>Enterobacterales</taxon>
        <taxon>Enterobacteriaceae</taxon>
        <taxon>Jejubacter</taxon>
    </lineage>
</organism>
<dbReference type="EMBL" id="CP040428">
    <property type="protein sequence ID" value="QCT22535.1"/>
    <property type="molecule type" value="Genomic_DNA"/>
</dbReference>
<dbReference type="InterPro" id="IPR009683">
    <property type="entry name" value="Extensin-like_C"/>
</dbReference>
<gene>
    <name evidence="2" type="ORF">FEM41_24305</name>
</gene>
<accession>A0A4P8YNS2</accession>
<evidence type="ECO:0000313" key="3">
    <source>
        <dbReference type="Proteomes" id="UP000302163"/>
    </source>
</evidence>
<dbReference type="RefSeq" id="WP_138099043.1">
    <property type="nucleotide sequence ID" value="NZ_CP040428.1"/>
</dbReference>
<dbReference type="Proteomes" id="UP000302163">
    <property type="component" value="Chromosome"/>
</dbReference>
<feature type="domain" description="Extensin-like C-terminal" evidence="1">
    <location>
        <begin position="59"/>
        <end position="232"/>
    </location>
</feature>
<evidence type="ECO:0000259" key="1">
    <source>
        <dbReference type="Pfam" id="PF06904"/>
    </source>
</evidence>
<name>A0A4P8YNS2_9ENTR</name>
<dbReference type="OrthoDB" id="9809788at2"/>
<reference evidence="2 3" key="1">
    <citation type="submission" date="2019-05" db="EMBL/GenBank/DDBJ databases">
        <title>Complete genome sequence of Izhakiella calystegiae KSNA2, an endophyte isolated from beach morning glory (Calystegia soldanella).</title>
        <authorList>
            <person name="Jiang L."/>
            <person name="Jeong J.C."/>
            <person name="Kim C.Y."/>
            <person name="Kim D.H."/>
            <person name="Kim S.W."/>
            <person name="Lee j."/>
        </authorList>
    </citation>
    <scope>NUCLEOTIDE SEQUENCE [LARGE SCALE GENOMIC DNA]</scope>
    <source>
        <strain evidence="2 3">KSNA2</strain>
    </source>
</reference>
<evidence type="ECO:0000313" key="2">
    <source>
        <dbReference type="EMBL" id="QCT22535.1"/>
    </source>
</evidence>
<protein>
    <submittedName>
        <fullName evidence="2">Extensin family protein</fullName>
    </submittedName>
</protein>